<name>A0A139ALA3_GONPJ</name>
<sequence length="399" mass="43596">MTSTSKTGKNQTRLRKSGVLPKAGTTSEREGRSSMDVRTTKDVQPAINRSDSHRTQNTGGDGTSFQRPRLQKRSTGPTVLDAVIKPEDNGESSAEARVPNPRLGSDERNVRSEGGTTLSAKSAERQEAKVSKTASSVKTFLPIQRSAPRRTVTADSDTEDEAEPSRAAMLFEAFGKASEGPRKKEETQKPAEQAEAGDRGAMGSVDGEKSKKPPTAQMQQVEHLKDSAKNPENPGLVKRSTLVKDGESGALDVEGGKKRKKRRGETIDKEEESSKARSGEKLSPQVKEIGEMDEEERKEHPRKQSRQEGPSEDSVKGSGAGKRPRLVEGEVDGATGSEKRKKKKSKHRQVEEQSKDSMNDLGQEKRLGESREGGTASSIERKKRKHSSNRREKEGCIIS</sequence>
<evidence type="ECO:0000313" key="2">
    <source>
        <dbReference type="EMBL" id="KXS17478.1"/>
    </source>
</evidence>
<feature type="compositionally biased region" description="Polar residues" evidence="1">
    <location>
        <begin position="55"/>
        <end position="66"/>
    </location>
</feature>
<feature type="compositionally biased region" description="Basic and acidic residues" evidence="1">
    <location>
        <begin position="348"/>
        <end position="372"/>
    </location>
</feature>
<accession>A0A139ALA3</accession>
<feature type="compositionally biased region" description="Polar residues" evidence="1">
    <location>
        <begin position="1"/>
        <end position="11"/>
    </location>
</feature>
<feature type="region of interest" description="Disordered" evidence="1">
    <location>
        <begin position="1"/>
        <end position="399"/>
    </location>
</feature>
<proteinExistence type="predicted"/>
<feature type="compositionally biased region" description="Basic and acidic residues" evidence="1">
    <location>
        <begin position="179"/>
        <end position="189"/>
    </location>
</feature>
<protein>
    <submittedName>
        <fullName evidence="2">Uncharacterized protein</fullName>
    </submittedName>
</protein>
<evidence type="ECO:0000313" key="3">
    <source>
        <dbReference type="Proteomes" id="UP000070544"/>
    </source>
</evidence>
<reference evidence="2 3" key="1">
    <citation type="journal article" date="2015" name="Genome Biol. Evol.">
        <title>Phylogenomic analyses indicate that early fungi evolved digesting cell walls of algal ancestors of land plants.</title>
        <authorList>
            <person name="Chang Y."/>
            <person name="Wang S."/>
            <person name="Sekimoto S."/>
            <person name="Aerts A.L."/>
            <person name="Choi C."/>
            <person name="Clum A."/>
            <person name="LaButti K.M."/>
            <person name="Lindquist E.A."/>
            <person name="Yee Ngan C."/>
            <person name="Ohm R.A."/>
            <person name="Salamov A.A."/>
            <person name="Grigoriev I.V."/>
            <person name="Spatafora J.W."/>
            <person name="Berbee M.L."/>
        </authorList>
    </citation>
    <scope>NUCLEOTIDE SEQUENCE [LARGE SCALE GENOMIC DNA]</scope>
    <source>
        <strain evidence="2 3">JEL478</strain>
    </source>
</reference>
<dbReference type="AlphaFoldDB" id="A0A139ALA3"/>
<feature type="compositionally biased region" description="Basic and acidic residues" evidence="1">
    <location>
        <begin position="389"/>
        <end position="399"/>
    </location>
</feature>
<gene>
    <name evidence="2" type="ORF">M427DRAFT_252209</name>
</gene>
<feature type="compositionally biased region" description="Basic and acidic residues" evidence="1">
    <location>
        <begin position="27"/>
        <end position="41"/>
    </location>
</feature>
<dbReference type="EMBL" id="KQ965746">
    <property type="protein sequence ID" value="KXS17478.1"/>
    <property type="molecule type" value="Genomic_DNA"/>
</dbReference>
<dbReference type="Proteomes" id="UP000070544">
    <property type="component" value="Unassembled WGS sequence"/>
</dbReference>
<organism evidence="2 3">
    <name type="scientific">Gonapodya prolifera (strain JEL478)</name>
    <name type="common">Monoblepharis prolifera</name>
    <dbReference type="NCBI Taxonomy" id="1344416"/>
    <lineage>
        <taxon>Eukaryota</taxon>
        <taxon>Fungi</taxon>
        <taxon>Fungi incertae sedis</taxon>
        <taxon>Chytridiomycota</taxon>
        <taxon>Chytridiomycota incertae sedis</taxon>
        <taxon>Monoblepharidomycetes</taxon>
        <taxon>Monoblepharidales</taxon>
        <taxon>Gonapodyaceae</taxon>
        <taxon>Gonapodya</taxon>
    </lineage>
</organism>
<feature type="compositionally biased region" description="Basic and acidic residues" evidence="1">
    <location>
        <begin position="264"/>
        <end position="280"/>
    </location>
</feature>
<keyword evidence="3" id="KW-1185">Reference proteome</keyword>
<evidence type="ECO:0000256" key="1">
    <source>
        <dbReference type="SAM" id="MobiDB-lite"/>
    </source>
</evidence>